<dbReference type="InterPro" id="IPR011009">
    <property type="entry name" value="Kinase-like_dom_sf"/>
</dbReference>
<keyword evidence="6" id="KW-0472">Membrane</keyword>
<dbReference type="VEuPathDB" id="PlasmoDB:PRELSG_0816700"/>
<evidence type="ECO:0000259" key="7">
    <source>
        <dbReference type="PROSITE" id="PS50011"/>
    </source>
</evidence>
<dbReference type="PROSITE" id="PS50011">
    <property type="entry name" value="PROTEIN_KINASE_DOM"/>
    <property type="match status" value="1"/>
</dbReference>
<dbReference type="Pfam" id="PF00069">
    <property type="entry name" value="Pkinase"/>
    <property type="match status" value="1"/>
</dbReference>
<feature type="transmembrane region" description="Helical" evidence="6">
    <location>
        <begin position="157"/>
        <end position="175"/>
    </location>
</feature>
<dbReference type="Gene3D" id="1.10.510.10">
    <property type="entry name" value="Transferase(Phosphotransferase) domain 1"/>
    <property type="match status" value="1"/>
</dbReference>
<dbReference type="RefSeq" id="XP_028532746.1">
    <property type="nucleotide sequence ID" value="XM_028676237.1"/>
</dbReference>
<keyword evidence="1" id="KW-0723">Serine/threonine-protein kinase</keyword>
<dbReference type="KEGG" id="prel:PRELSG_0816700"/>
<evidence type="ECO:0000313" key="8">
    <source>
        <dbReference type="EMBL" id="CRG99741.1"/>
    </source>
</evidence>
<organism evidence="8 9">
    <name type="scientific">Plasmodium relictum</name>
    <dbReference type="NCBI Taxonomy" id="85471"/>
    <lineage>
        <taxon>Eukaryota</taxon>
        <taxon>Sar</taxon>
        <taxon>Alveolata</taxon>
        <taxon>Apicomplexa</taxon>
        <taxon>Aconoidasida</taxon>
        <taxon>Haemosporida</taxon>
        <taxon>Plasmodiidae</taxon>
        <taxon>Plasmodium</taxon>
        <taxon>Plasmodium (Haemamoeba)</taxon>
    </lineage>
</organism>
<dbReference type="InterPro" id="IPR050205">
    <property type="entry name" value="CDPK_Ser/Thr_kinases"/>
</dbReference>
<dbReference type="SMART" id="SM00220">
    <property type="entry name" value="S_TKc"/>
    <property type="match status" value="1"/>
</dbReference>
<keyword evidence="6" id="KW-1133">Transmembrane helix</keyword>
<reference evidence="8 9" key="1">
    <citation type="submission" date="2015-04" db="EMBL/GenBank/DDBJ databases">
        <authorList>
            <consortium name="Pathogen Informatics"/>
        </authorList>
    </citation>
    <scope>NUCLEOTIDE SEQUENCE [LARGE SCALE GENOMIC DNA]</scope>
    <source>
        <strain evidence="8 9">SGS1</strain>
    </source>
</reference>
<evidence type="ECO:0000256" key="6">
    <source>
        <dbReference type="SAM" id="Phobius"/>
    </source>
</evidence>
<protein>
    <submittedName>
        <fullName evidence="8">Protein kinase, putative</fullName>
    </submittedName>
</protein>
<dbReference type="OrthoDB" id="541276at2759"/>
<evidence type="ECO:0000256" key="3">
    <source>
        <dbReference type="ARBA" id="ARBA00022741"/>
    </source>
</evidence>
<dbReference type="SUPFAM" id="SSF56112">
    <property type="entry name" value="Protein kinase-like (PK-like)"/>
    <property type="match status" value="1"/>
</dbReference>
<dbReference type="AlphaFoldDB" id="A0A1J1H815"/>
<name>A0A1J1H815_PLARL</name>
<dbReference type="Proteomes" id="UP000220158">
    <property type="component" value="Chromosome 8"/>
</dbReference>
<keyword evidence="3" id="KW-0547">Nucleotide-binding</keyword>
<evidence type="ECO:0000256" key="4">
    <source>
        <dbReference type="ARBA" id="ARBA00022777"/>
    </source>
</evidence>
<dbReference type="InterPro" id="IPR000719">
    <property type="entry name" value="Prot_kinase_dom"/>
</dbReference>
<proteinExistence type="predicted"/>
<gene>
    <name evidence="8" type="ORF">PRELSG_0816700</name>
</gene>
<sequence>MVRKLNIDLLKGMTFDYLMKIRDFTYGNPSNVPNYILKIYNLYKDENHVYVISERCTGGFLFDILKNNECINERLLSEWFYQIITSLCFLEKHHIYHGNLNGYSIFFKDKNRDEIRLSLLSKNNKYDNIDKNGDLYGLFFIRSPQEIERLYHDKNNTWYVGILLFFLLFGSYPFISRNALKNYFKIIKKDIPFSILKNSYNFNENIYDFLEKALEKNYNKRPTLMELLNHPWIKDRKNHSEENIISPKARKLANDQIRQLEKSVLKAEKE</sequence>
<keyword evidence="2" id="KW-0808">Transferase</keyword>
<dbReference type="GO" id="GO:0004674">
    <property type="term" value="F:protein serine/threonine kinase activity"/>
    <property type="evidence" value="ECO:0007669"/>
    <property type="project" value="UniProtKB-KW"/>
</dbReference>
<dbReference type="GO" id="GO:0005524">
    <property type="term" value="F:ATP binding"/>
    <property type="evidence" value="ECO:0007669"/>
    <property type="project" value="UniProtKB-KW"/>
</dbReference>
<evidence type="ECO:0000256" key="5">
    <source>
        <dbReference type="ARBA" id="ARBA00022840"/>
    </source>
</evidence>
<keyword evidence="4 8" id="KW-0418">Kinase</keyword>
<keyword evidence="9" id="KW-1185">Reference proteome</keyword>
<evidence type="ECO:0000256" key="1">
    <source>
        <dbReference type="ARBA" id="ARBA00022527"/>
    </source>
</evidence>
<accession>A0A1J1H815</accession>
<dbReference type="GeneID" id="39735843"/>
<dbReference type="EMBL" id="LN835303">
    <property type="protein sequence ID" value="CRG99741.1"/>
    <property type="molecule type" value="Genomic_DNA"/>
</dbReference>
<evidence type="ECO:0000313" key="9">
    <source>
        <dbReference type="Proteomes" id="UP000220158"/>
    </source>
</evidence>
<dbReference type="PANTHER" id="PTHR24349">
    <property type="entry name" value="SERINE/THREONINE-PROTEIN KINASE"/>
    <property type="match status" value="1"/>
</dbReference>
<keyword evidence="5" id="KW-0067">ATP-binding</keyword>
<keyword evidence="6" id="KW-0812">Transmembrane</keyword>
<feature type="domain" description="Protein kinase" evidence="7">
    <location>
        <begin position="1"/>
        <end position="233"/>
    </location>
</feature>
<evidence type="ECO:0000256" key="2">
    <source>
        <dbReference type="ARBA" id="ARBA00022679"/>
    </source>
</evidence>